<keyword evidence="7" id="KW-1185">Reference proteome</keyword>
<protein>
    <submittedName>
        <fullName evidence="6">NAD(P)/FAD-dependent oxidoreductase</fullName>
    </submittedName>
</protein>
<dbReference type="Gene3D" id="3.50.50.60">
    <property type="entry name" value="FAD/NAD(P)-binding domain"/>
    <property type="match status" value="1"/>
</dbReference>
<evidence type="ECO:0000313" key="6">
    <source>
        <dbReference type="EMBL" id="MFC3701335.1"/>
    </source>
</evidence>
<dbReference type="InterPro" id="IPR023166">
    <property type="entry name" value="BaiN-like_dom_sf"/>
</dbReference>
<dbReference type="InterPro" id="IPR004792">
    <property type="entry name" value="BaiN-like"/>
</dbReference>
<dbReference type="Gene3D" id="1.10.8.260">
    <property type="entry name" value="HI0933 insert domain-like"/>
    <property type="match status" value="1"/>
</dbReference>
<sequence>MIEYDVIVIGAGAAGLFCGIEAAKRGRTVLVVDHANKAGKKILMSGGGRCNFTNLDITPENYLSANPHFCRSALSRYTQWDFIGLVAGAGIDYHEKELGQLFCDHSAKDIQQLLLSEIERAGGNVQLNTDVAEIQASGSGFNLTLNATPAHCQSLVVACGGLSIPTMGASDFGFRIAEQFGHEVLSYRASLVPFTWNNKNKAQWSELSGVSLPATVTSATKSFSHDVLLTHRGLSGPAMLQISNYWQPGEPLTIDWLPSINVAEQLQKDRHEHGKKQLKTWLALHLPARLAEFFVAELKLQKTLAELTKAEVHRLAQWLNAWEFQPGGTEGYRTAEVTIGGVDTLEVSSKTMESQRQSGLFFIGEVLDVTGWLGGYNFQWAWSSGWAAGQHC</sequence>
<dbReference type="Pfam" id="PF03486">
    <property type="entry name" value="HI0933_like"/>
    <property type="match status" value="1"/>
</dbReference>
<evidence type="ECO:0000256" key="1">
    <source>
        <dbReference type="ARBA" id="ARBA00001974"/>
    </source>
</evidence>
<dbReference type="PANTHER" id="PTHR42887:SF2">
    <property type="entry name" value="OS12G0638800 PROTEIN"/>
    <property type="match status" value="1"/>
</dbReference>
<dbReference type="InterPro" id="IPR036188">
    <property type="entry name" value="FAD/NAD-bd_sf"/>
</dbReference>
<evidence type="ECO:0000256" key="2">
    <source>
        <dbReference type="ARBA" id="ARBA00022630"/>
    </source>
</evidence>
<accession>A0ABV7WTW2</accession>
<keyword evidence="2" id="KW-0285">Flavoprotein</keyword>
<organism evidence="6 7">
    <name type="scientific">Reinekea marina</name>
    <dbReference type="NCBI Taxonomy" id="1310421"/>
    <lineage>
        <taxon>Bacteria</taxon>
        <taxon>Pseudomonadati</taxon>
        <taxon>Pseudomonadota</taxon>
        <taxon>Gammaproteobacteria</taxon>
        <taxon>Oceanospirillales</taxon>
        <taxon>Saccharospirillaceae</taxon>
        <taxon>Reinekea</taxon>
    </lineage>
</organism>
<evidence type="ECO:0000313" key="7">
    <source>
        <dbReference type="Proteomes" id="UP001595710"/>
    </source>
</evidence>
<gene>
    <name evidence="6" type="ORF">ACFOND_06740</name>
</gene>
<name>A0ABV7WTW2_9GAMM</name>
<dbReference type="InterPro" id="IPR055178">
    <property type="entry name" value="RsdA/BaiN/AoA(So)-like_dom"/>
</dbReference>
<reference evidence="7" key="1">
    <citation type="journal article" date="2019" name="Int. J. Syst. Evol. Microbiol.">
        <title>The Global Catalogue of Microorganisms (GCM) 10K type strain sequencing project: providing services to taxonomists for standard genome sequencing and annotation.</title>
        <authorList>
            <consortium name="The Broad Institute Genomics Platform"/>
            <consortium name="The Broad Institute Genome Sequencing Center for Infectious Disease"/>
            <person name="Wu L."/>
            <person name="Ma J."/>
        </authorList>
    </citation>
    <scope>NUCLEOTIDE SEQUENCE [LARGE SCALE GENOMIC DNA]</scope>
    <source>
        <strain evidence="7">CECT 8288</strain>
    </source>
</reference>
<dbReference type="InterPro" id="IPR057661">
    <property type="entry name" value="RsdA/BaiN/AoA(So)_Rossmann"/>
</dbReference>
<feature type="domain" description="RsdA/BaiN/AoA(So)-like insert" evidence="5">
    <location>
        <begin position="188"/>
        <end position="337"/>
    </location>
</feature>
<comment type="cofactor">
    <cofactor evidence="1">
        <name>FAD</name>
        <dbReference type="ChEBI" id="CHEBI:57692"/>
    </cofactor>
</comment>
<evidence type="ECO:0000259" key="4">
    <source>
        <dbReference type="Pfam" id="PF03486"/>
    </source>
</evidence>
<dbReference type="Proteomes" id="UP001595710">
    <property type="component" value="Unassembled WGS sequence"/>
</dbReference>
<dbReference type="Gene3D" id="2.40.30.10">
    <property type="entry name" value="Translation factors"/>
    <property type="match status" value="1"/>
</dbReference>
<evidence type="ECO:0000259" key="5">
    <source>
        <dbReference type="Pfam" id="PF22780"/>
    </source>
</evidence>
<comment type="caution">
    <text evidence="6">The sequence shown here is derived from an EMBL/GenBank/DDBJ whole genome shotgun (WGS) entry which is preliminary data.</text>
</comment>
<evidence type="ECO:0000256" key="3">
    <source>
        <dbReference type="ARBA" id="ARBA00022827"/>
    </source>
</evidence>
<dbReference type="PRINTS" id="PR00411">
    <property type="entry name" value="PNDRDTASEI"/>
</dbReference>
<dbReference type="NCBIfam" id="TIGR00275">
    <property type="entry name" value="aminoacetone oxidase family FAD-binding enzyme"/>
    <property type="match status" value="1"/>
</dbReference>
<proteinExistence type="predicted"/>
<dbReference type="RefSeq" id="WP_290282667.1">
    <property type="nucleotide sequence ID" value="NZ_JAUFQI010000001.1"/>
</dbReference>
<feature type="domain" description="RsdA/BaiN/AoA(So)-like Rossmann fold-like" evidence="4">
    <location>
        <begin position="5"/>
        <end position="390"/>
    </location>
</feature>
<dbReference type="SUPFAM" id="SSF160996">
    <property type="entry name" value="HI0933 insert domain-like"/>
    <property type="match status" value="1"/>
</dbReference>
<keyword evidence="3" id="KW-0274">FAD</keyword>
<dbReference type="SUPFAM" id="SSF51905">
    <property type="entry name" value="FAD/NAD(P)-binding domain"/>
    <property type="match status" value="1"/>
</dbReference>
<dbReference type="Pfam" id="PF22780">
    <property type="entry name" value="HI0933_like_1st"/>
    <property type="match status" value="1"/>
</dbReference>
<dbReference type="PANTHER" id="PTHR42887">
    <property type="entry name" value="OS12G0638800 PROTEIN"/>
    <property type="match status" value="1"/>
</dbReference>
<dbReference type="EMBL" id="JBHRYN010000008">
    <property type="protein sequence ID" value="MFC3701335.1"/>
    <property type="molecule type" value="Genomic_DNA"/>
</dbReference>